<sequence length="97" mass="11507">MTNKRSQFKSTTVTTSISITRTISTSEPEKSISIKRTISIKKKLTWEKQIENNKDFTLKLERVLIIYFKNESDEESQFLFLDWECSNEIVYTNLNFE</sequence>
<name>A0A814GMA0_9BILA</name>
<dbReference type="EMBL" id="CAJNOC010003797">
    <property type="protein sequence ID" value="CAF0998266.1"/>
    <property type="molecule type" value="Genomic_DNA"/>
</dbReference>
<organism evidence="1 2">
    <name type="scientific">Brachionus calyciflorus</name>
    <dbReference type="NCBI Taxonomy" id="104777"/>
    <lineage>
        <taxon>Eukaryota</taxon>
        <taxon>Metazoa</taxon>
        <taxon>Spiralia</taxon>
        <taxon>Gnathifera</taxon>
        <taxon>Rotifera</taxon>
        <taxon>Eurotatoria</taxon>
        <taxon>Monogononta</taxon>
        <taxon>Pseudotrocha</taxon>
        <taxon>Ploima</taxon>
        <taxon>Brachionidae</taxon>
        <taxon>Brachionus</taxon>
    </lineage>
</organism>
<dbReference type="Proteomes" id="UP000663879">
    <property type="component" value="Unassembled WGS sequence"/>
</dbReference>
<accession>A0A814GMA0</accession>
<evidence type="ECO:0000313" key="1">
    <source>
        <dbReference type="EMBL" id="CAF0998266.1"/>
    </source>
</evidence>
<gene>
    <name evidence="1" type="ORF">OXX778_LOCUS16268</name>
</gene>
<evidence type="ECO:0000313" key="2">
    <source>
        <dbReference type="Proteomes" id="UP000663879"/>
    </source>
</evidence>
<keyword evidence="2" id="KW-1185">Reference proteome</keyword>
<proteinExistence type="predicted"/>
<comment type="caution">
    <text evidence="1">The sequence shown here is derived from an EMBL/GenBank/DDBJ whole genome shotgun (WGS) entry which is preliminary data.</text>
</comment>
<protein>
    <submittedName>
        <fullName evidence="1">Uncharacterized protein</fullName>
    </submittedName>
</protein>
<reference evidence="1" key="1">
    <citation type="submission" date="2021-02" db="EMBL/GenBank/DDBJ databases">
        <authorList>
            <person name="Nowell W R."/>
        </authorList>
    </citation>
    <scope>NUCLEOTIDE SEQUENCE</scope>
    <source>
        <strain evidence="1">Ploen Becks lab</strain>
    </source>
</reference>
<dbReference type="AlphaFoldDB" id="A0A814GMA0"/>